<keyword evidence="5" id="KW-1185">Reference proteome</keyword>
<dbReference type="PANTHER" id="PTHR30273">
    <property type="entry name" value="PERIPLASMIC SIGNAL SENSOR AND SIGMA FACTOR ACTIVATOR FECR-RELATED"/>
    <property type="match status" value="1"/>
</dbReference>
<sequence length="338" mass="39308">MKIDYSDFNENDFAADENFQQWVLSPNEENNSYWQAWLIENPERRSYIEEARELVLLMEFKPTYLSESEIEKMRMGYKNSIRKSNTILKIWNFNSFIKIIAAVALLFVTVYILQDWYHQQRQYESYQVKNGLKLQIILPDGSKVWLNGGSTLTHRKHFETGTDKIVTFTGEAFFDVNDAADGEFEVRTNNIIIKSNKAAFNVQNYSEDENAIITVVSGKVFFRQNNALDKPELTLKEGDQLSFYKNTQKTKVSPANLLKESSWKEGKLVIEKERLKVVAKKLERWYGAEIQVKSGEACLVSCTIENETLDTVFLLLEKKFSLNRKQDAGKFILEMECE</sequence>
<dbReference type="RefSeq" id="WP_188462725.1">
    <property type="nucleotide sequence ID" value="NZ_BAABHU010000005.1"/>
</dbReference>
<name>A0ABQ1M2R3_9BACT</name>
<feature type="domain" description="Protein FecR C-terminal" evidence="3">
    <location>
        <begin position="267"/>
        <end position="319"/>
    </location>
</feature>
<comment type="caution">
    <text evidence="4">The sequence shown here is derived from an EMBL/GenBank/DDBJ whole genome shotgun (WGS) entry which is preliminary data.</text>
</comment>
<dbReference type="EMBL" id="BMEC01000005">
    <property type="protein sequence ID" value="GGC33798.1"/>
    <property type="molecule type" value="Genomic_DNA"/>
</dbReference>
<evidence type="ECO:0000259" key="3">
    <source>
        <dbReference type="Pfam" id="PF16344"/>
    </source>
</evidence>
<keyword evidence="1" id="KW-1133">Transmembrane helix</keyword>
<dbReference type="Pfam" id="PF04773">
    <property type="entry name" value="FecR"/>
    <property type="match status" value="1"/>
</dbReference>
<dbReference type="Pfam" id="PF16344">
    <property type="entry name" value="FecR_C"/>
    <property type="match status" value="1"/>
</dbReference>
<reference evidence="5" key="1">
    <citation type="journal article" date="2019" name="Int. J. Syst. Evol. Microbiol.">
        <title>The Global Catalogue of Microorganisms (GCM) 10K type strain sequencing project: providing services to taxonomists for standard genome sequencing and annotation.</title>
        <authorList>
            <consortium name="The Broad Institute Genomics Platform"/>
            <consortium name="The Broad Institute Genome Sequencing Center for Infectious Disease"/>
            <person name="Wu L."/>
            <person name="Ma J."/>
        </authorList>
    </citation>
    <scope>NUCLEOTIDE SEQUENCE [LARGE SCALE GENOMIC DNA]</scope>
    <source>
        <strain evidence="5">CGMCC 1.10832</strain>
    </source>
</reference>
<accession>A0ABQ1M2R3</accession>
<keyword evidence="1" id="KW-0812">Transmembrane</keyword>
<dbReference type="Gene3D" id="3.55.50.30">
    <property type="match status" value="1"/>
</dbReference>
<evidence type="ECO:0000259" key="2">
    <source>
        <dbReference type="Pfam" id="PF04773"/>
    </source>
</evidence>
<gene>
    <name evidence="4" type="ORF">GCM10011506_19060</name>
</gene>
<proteinExistence type="predicted"/>
<dbReference type="InterPro" id="IPR032508">
    <property type="entry name" value="FecR_C"/>
</dbReference>
<dbReference type="Proteomes" id="UP000636010">
    <property type="component" value="Unassembled WGS sequence"/>
</dbReference>
<feature type="transmembrane region" description="Helical" evidence="1">
    <location>
        <begin position="90"/>
        <end position="113"/>
    </location>
</feature>
<evidence type="ECO:0000313" key="5">
    <source>
        <dbReference type="Proteomes" id="UP000636010"/>
    </source>
</evidence>
<dbReference type="Gene3D" id="2.60.120.1440">
    <property type="match status" value="1"/>
</dbReference>
<evidence type="ECO:0000313" key="4">
    <source>
        <dbReference type="EMBL" id="GGC33798.1"/>
    </source>
</evidence>
<organism evidence="4 5">
    <name type="scientific">Marivirga lumbricoides</name>
    <dbReference type="NCBI Taxonomy" id="1046115"/>
    <lineage>
        <taxon>Bacteria</taxon>
        <taxon>Pseudomonadati</taxon>
        <taxon>Bacteroidota</taxon>
        <taxon>Cytophagia</taxon>
        <taxon>Cytophagales</taxon>
        <taxon>Marivirgaceae</taxon>
        <taxon>Marivirga</taxon>
    </lineage>
</organism>
<protein>
    <submittedName>
        <fullName evidence="4">Anti-sigma factor</fullName>
    </submittedName>
</protein>
<evidence type="ECO:0000256" key="1">
    <source>
        <dbReference type="SAM" id="Phobius"/>
    </source>
</evidence>
<dbReference type="InterPro" id="IPR012373">
    <property type="entry name" value="Ferrdict_sens_TM"/>
</dbReference>
<dbReference type="InterPro" id="IPR006860">
    <property type="entry name" value="FecR"/>
</dbReference>
<dbReference type="PIRSF" id="PIRSF018266">
    <property type="entry name" value="FecR"/>
    <property type="match status" value="1"/>
</dbReference>
<keyword evidence="1" id="KW-0472">Membrane</keyword>
<dbReference type="PANTHER" id="PTHR30273:SF2">
    <property type="entry name" value="PROTEIN FECR"/>
    <property type="match status" value="1"/>
</dbReference>
<feature type="domain" description="FecR protein" evidence="2">
    <location>
        <begin position="126"/>
        <end position="220"/>
    </location>
</feature>